<keyword evidence="4" id="KW-0560">Oxidoreductase</keyword>
<feature type="binding site" evidence="7">
    <location>
        <position position="25"/>
    </location>
    <ligand>
        <name>glyoxylate</name>
        <dbReference type="ChEBI" id="CHEBI:36655"/>
    </ligand>
</feature>
<dbReference type="AlphaFoldDB" id="A0A2Z5GBD8"/>
<keyword evidence="10" id="KW-1185">Reference proteome</keyword>
<dbReference type="EMBL" id="CP030842">
    <property type="protein sequence ID" value="AXC16024.1"/>
    <property type="molecule type" value="Genomic_DNA"/>
</dbReference>
<dbReference type="InterPro" id="IPR013785">
    <property type="entry name" value="Aldolase_TIM"/>
</dbReference>
<dbReference type="GO" id="GO:0010181">
    <property type="term" value="F:FMN binding"/>
    <property type="evidence" value="ECO:0007669"/>
    <property type="project" value="InterPro"/>
</dbReference>
<feature type="binding site" evidence="7">
    <location>
        <begin position="285"/>
        <end position="289"/>
    </location>
    <ligand>
        <name>FMN</name>
        <dbReference type="ChEBI" id="CHEBI:58210"/>
    </ligand>
</feature>
<dbReference type="PROSITE" id="PS51349">
    <property type="entry name" value="FMN_HYDROXY_ACID_DH_2"/>
    <property type="match status" value="1"/>
</dbReference>
<evidence type="ECO:0000256" key="6">
    <source>
        <dbReference type="PIRSR" id="PIRSR000138-1"/>
    </source>
</evidence>
<feature type="binding site" evidence="7">
    <location>
        <begin position="308"/>
        <end position="309"/>
    </location>
    <ligand>
        <name>FMN</name>
        <dbReference type="ChEBI" id="CHEBI:58210"/>
    </ligand>
</feature>
<gene>
    <name evidence="9" type="ORF">ACPOL_6814</name>
</gene>
<accession>A0A2Z5GBD8</accession>
<feature type="binding site" evidence="7">
    <location>
        <position position="128"/>
    </location>
    <ligand>
        <name>FMN</name>
        <dbReference type="ChEBI" id="CHEBI:58210"/>
    </ligand>
</feature>
<feature type="binding site" evidence="7">
    <location>
        <position position="254"/>
    </location>
    <ligand>
        <name>glyoxylate</name>
        <dbReference type="ChEBI" id="CHEBI:36655"/>
    </ligand>
</feature>
<comment type="similarity">
    <text evidence="5">Belongs to the FMN-dependent alpha-hydroxy acid dehydrogenase family.</text>
</comment>
<comment type="cofactor">
    <cofactor evidence="1">
        <name>FMN</name>
        <dbReference type="ChEBI" id="CHEBI:58210"/>
    </cofactor>
</comment>
<feature type="active site" description="Proton acceptor" evidence="6">
    <location>
        <position position="254"/>
    </location>
</feature>
<dbReference type="InterPro" id="IPR000262">
    <property type="entry name" value="FMN-dep_DH"/>
</dbReference>
<proteinExistence type="inferred from homology"/>
<keyword evidence="9" id="KW-0614">Plasmid</keyword>
<dbReference type="RefSeq" id="WP_114211231.1">
    <property type="nucleotide sequence ID" value="NZ_CP030842.1"/>
</dbReference>
<name>A0A2Z5GBD8_9BACT</name>
<evidence type="ECO:0000256" key="1">
    <source>
        <dbReference type="ARBA" id="ARBA00001917"/>
    </source>
</evidence>
<dbReference type="PANTHER" id="PTHR10578">
    <property type="entry name" value="S -2-HYDROXY-ACID OXIDASE-RELATED"/>
    <property type="match status" value="1"/>
</dbReference>
<keyword evidence="2 7" id="KW-0285">Flavoprotein</keyword>
<dbReference type="Gene3D" id="3.20.20.70">
    <property type="entry name" value="Aldolase class I"/>
    <property type="match status" value="1"/>
</dbReference>
<feature type="binding site" evidence="7">
    <location>
        <position position="107"/>
    </location>
    <ligand>
        <name>FMN</name>
        <dbReference type="ChEBI" id="CHEBI:58210"/>
    </ligand>
</feature>
<organism evidence="9 10">
    <name type="scientific">Acidisarcina polymorpha</name>
    <dbReference type="NCBI Taxonomy" id="2211140"/>
    <lineage>
        <taxon>Bacteria</taxon>
        <taxon>Pseudomonadati</taxon>
        <taxon>Acidobacteriota</taxon>
        <taxon>Terriglobia</taxon>
        <taxon>Terriglobales</taxon>
        <taxon>Acidobacteriaceae</taxon>
        <taxon>Acidisarcina</taxon>
    </lineage>
</organism>
<evidence type="ECO:0000256" key="7">
    <source>
        <dbReference type="PIRSR" id="PIRSR000138-2"/>
    </source>
</evidence>
<dbReference type="SUPFAM" id="SSF51395">
    <property type="entry name" value="FMN-linked oxidoreductases"/>
    <property type="match status" value="1"/>
</dbReference>
<dbReference type="PANTHER" id="PTHR10578:SF107">
    <property type="entry name" value="2-HYDROXYACID OXIDASE 1"/>
    <property type="match status" value="1"/>
</dbReference>
<dbReference type="InterPro" id="IPR012133">
    <property type="entry name" value="Alpha-hydoxy_acid_DH_FMN"/>
</dbReference>
<geneLocation type="plasmid" evidence="10">
    <name>pacpol2</name>
</geneLocation>
<dbReference type="OrthoDB" id="9770452at2"/>
<sequence length="365" mass="39312">MPSLIHLEDFEAAARSILPQATFEYIAGGSGDDCTLRKNRAAFGHLEIMPALPRDVSKLDTTVRLFGREHSSPILLSPVGFHQLFHPNGERETVEGANQSDITLIASCFSTVTFEEMQRASSKPLWFQLYVQNDRGFTRELLERVVAAGAEAICVTVDLPTNAARDRERRADFDIPSWMGRANLEGMSSALAHASHASVGNLYNEARAADVTWQDFTWMRSFLKVPLLVKGILRAEDAEAAKDAGCDGVIISNHGGRALDGVPASITVLPEIAERIGGSMAVLLDGGVRRGIDVFKAIACGAHAVTIGRPYIYGLSTGGASGVATIVEILRREFAMAMSLSGCASIKSLKRDFVRACHTAGNSHG</sequence>
<keyword evidence="3 7" id="KW-0288">FMN</keyword>
<protein>
    <submittedName>
        <fullName evidence="9">L-lactate dehydrogenase</fullName>
    </submittedName>
</protein>
<evidence type="ECO:0000256" key="2">
    <source>
        <dbReference type="ARBA" id="ARBA00022630"/>
    </source>
</evidence>
<evidence type="ECO:0000313" key="10">
    <source>
        <dbReference type="Proteomes" id="UP000253606"/>
    </source>
</evidence>
<feature type="binding site" evidence="7">
    <location>
        <position position="230"/>
    </location>
    <ligand>
        <name>FMN</name>
        <dbReference type="ChEBI" id="CHEBI:58210"/>
    </ligand>
</feature>
<dbReference type="FunFam" id="3.20.20.70:FF:000029">
    <property type="entry name" value="L-lactate dehydrogenase"/>
    <property type="match status" value="1"/>
</dbReference>
<dbReference type="CDD" id="cd02809">
    <property type="entry name" value="alpha_hydroxyacid_oxid_FMN"/>
    <property type="match status" value="1"/>
</dbReference>
<evidence type="ECO:0000259" key="8">
    <source>
        <dbReference type="PROSITE" id="PS51349"/>
    </source>
</evidence>
<feature type="binding site" evidence="7">
    <location>
        <begin position="78"/>
        <end position="80"/>
    </location>
    <ligand>
        <name>FMN</name>
        <dbReference type="ChEBI" id="CHEBI:58210"/>
    </ligand>
</feature>
<reference evidence="9 10" key="1">
    <citation type="journal article" date="2018" name="Front. Microbiol.">
        <title>Hydrolytic Capabilities as a Key to Environmental Success: Chitinolytic and Cellulolytic Acidobacteria From Acidic Sub-arctic Soils and Boreal Peatlands.</title>
        <authorList>
            <person name="Belova S.E."/>
            <person name="Ravin N.V."/>
            <person name="Pankratov T.A."/>
            <person name="Rakitin A.L."/>
            <person name="Ivanova A.A."/>
            <person name="Beletsky A.V."/>
            <person name="Mardanov A.V."/>
            <person name="Sinninghe Damste J.S."/>
            <person name="Dedysh S.N."/>
        </authorList>
    </citation>
    <scope>NUCLEOTIDE SEQUENCE [LARGE SCALE GENOMIC DNA]</scope>
    <source>
        <strain evidence="9 10">SBC82</strain>
        <plasmid evidence="10">pacpol2</plasmid>
    </source>
</reference>
<evidence type="ECO:0000256" key="4">
    <source>
        <dbReference type="ARBA" id="ARBA00023002"/>
    </source>
</evidence>
<feature type="domain" description="FMN hydroxy acid dehydrogenase" evidence="8">
    <location>
        <begin position="1"/>
        <end position="359"/>
    </location>
</feature>
<dbReference type="Proteomes" id="UP000253606">
    <property type="component" value="Plasmid pACPOL2"/>
</dbReference>
<feature type="binding site" evidence="7">
    <location>
        <position position="165"/>
    </location>
    <ligand>
        <name>glyoxylate</name>
        <dbReference type="ChEBI" id="CHEBI:36655"/>
    </ligand>
</feature>
<feature type="binding site" evidence="7">
    <location>
        <position position="156"/>
    </location>
    <ligand>
        <name>FMN</name>
        <dbReference type="ChEBI" id="CHEBI:58210"/>
    </ligand>
</feature>
<dbReference type="KEGG" id="abas:ACPOL_6814"/>
<evidence type="ECO:0000256" key="5">
    <source>
        <dbReference type="ARBA" id="ARBA00024042"/>
    </source>
</evidence>
<feature type="binding site" evidence="7">
    <location>
        <position position="252"/>
    </location>
    <ligand>
        <name>FMN</name>
        <dbReference type="ChEBI" id="CHEBI:58210"/>
    </ligand>
</feature>
<dbReference type="InterPro" id="IPR037396">
    <property type="entry name" value="FMN_HAD"/>
</dbReference>
<evidence type="ECO:0000313" key="9">
    <source>
        <dbReference type="EMBL" id="AXC16024.1"/>
    </source>
</evidence>
<feature type="binding site" evidence="7">
    <location>
        <position position="257"/>
    </location>
    <ligand>
        <name>glyoxylate</name>
        <dbReference type="ChEBI" id="CHEBI:36655"/>
    </ligand>
</feature>
<dbReference type="Pfam" id="PF01070">
    <property type="entry name" value="FMN_dh"/>
    <property type="match status" value="1"/>
</dbReference>
<dbReference type="GO" id="GO:0016614">
    <property type="term" value="F:oxidoreductase activity, acting on CH-OH group of donors"/>
    <property type="evidence" value="ECO:0007669"/>
    <property type="project" value="UniProtKB-ARBA"/>
</dbReference>
<dbReference type="PIRSF" id="PIRSF000138">
    <property type="entry name" value="Al-hdrx_acd_dh"/>
    <property type="match status" value="1"/>
</dbReference>
<evidence type="ECO:0000256" key="3">
    <source>
        <dbReference type="ARBA" id="ARBA00022643"/>
    </source>
</evidence>
<feature type="binding site" evidence="7">
    <location>
        <position position="130"/>
    </location>
    <ligand>
        <name>FMN</name>
        <dbReference type="ChEBI" id="CHEBI:58210"/>
    </ligand>
</feature>